<evidence type="ECO:0000256" key="3">
    <source>
        <dbReference type="ARBA" id="ARBA00022448"/>
    </source>
</evidence>
<evidence type="ECO:0000313" key="11">
    <source>
        <dbReference type="Proteomes" id="UP000054321"/>
    </source>
</evidence>
<dbReference type="OrthoDB" id="6612291at2759"/>
<name>A0A0C3GSK1_OIDMZ</name>
<evidence type="ECO:0000313" key="10">
    <source>
        <dbReference type="EMBL" id="KIM93431.1"/>
    </source>
</evidence>
<feature type="transmembrane region" description="Helical" evidence="8">
    <location>
        <begin position="373"/>
        <end position="393"/>
    </location>
</feature>
<dbReference type="InterPro" id="IPR020846">
    <property type="entry name" value="MFS_dom"/>
</dbReference>
<dbReference type="EMBL" id="KN832895">
    <property type="protein sequence ID" value="KIM93431.1"/>
    <property type="molecule type" value="Genomic_DNA"/>
</dbReference>
<sequence>MAAASPKSATWLTDVRRDLTWPTLLTTSFCAVGGAGFGVDYGYWSGVLGLEQFARDFGVYDSSSDSYSIPSTWQSAGSGPPIAGLAMGAMLTGFVGNKIGRLWTFRMSSVLSIVGIVIQATSMKSYWQIVVGRIINSMALGILSNTIPAYLAEVSPLSIRGGLVNFYQFSIAVGALLVNTCTWGMQYRKDQWAYRLTIIVQIICPVIFLPWSFFIPESPRWLIGKDRGAEAEKSLAYLRSTTSREVIQQETQLIAAAEEDNKRQFGHSWIECLKGSNLRRTLIATGVQCFQQAQGNSYMASYMVLFFKALGISDVYMILVLYMLTMTLGAGLGFYLPDRVGRRYILFGTSLVLCIMMYIVAGVKGFGVQNSLAATRGAMACLFIWQFAMTLGWSSTTWMVTAEVSSLQLREKTITIATFTGYCVSIMVTFISPFMQDAGYGNLQGRMGFVWGSFSLVAALWTLLYVPETGFRSLEEIDELFQNKVSVWKFDKYQTTGFGAQVAIVEHMAHKHGEELESKAVDEEISVNG</sequence>
<feature type="transmembrane region" description="Helical" evidence="8">
    <location>
        <begin position="134"/>
        <end position="152"/>
    </location>
</feature>
<evidence type="ECO:0000256" key="2">
    <source>
        <dbReference type="ARBA" id="ARBA00010992"/>
    </source>
</evidence>
<dbReference type="InterPro" id="IPR005828">
    <property type="entry name" value="MFS_sugar_transport-like"/>
</dbReference>
<keyword evidence="5 8" id="KW-1133">Transmembrane helix</keyword>
<dbReference type="PRINTS" id="PR00171">
    <property type="entry name" value="SUGRTRNSPORT"/>
</dbReference>
<dbReference type="GO" id="GO:0005351">
    <property type="term" value="F:carbohydrate:proton symporter activity"/>
    <property type="evidence" value="ECO:0007669"/>
    <property type="project" value="TreeGrafter"/>
</dbReference>
<dbReference type="InterPro" id="IPR036259">
    <property type="entry name" value="MFS_trans_sf"/>
</dbReference>
<evidence type="ECO:0000259" key="9">
    <source>
        <dbReference type="PROSITE" id="PS50850"/>
    </source>
</evidence>
<organism evidence="10 11">
    <name type="scientific">Oidiodendron maius (strain Zn)</name>
    <dbReference type="NCBI Taxonomy" id="913774"/>
    <lineage>
        <taxon>Eukaryota</taxon>
        <taxon>Fungi</taxon>
        <taxon>Dikarya</taxon>
        <taxon>Ascomycota</taxon>
        <taxon>Pezizomycotina</taxon>
        <taxon>Leotiomycetes</taxon>
        <taxon>Leotiomycetes incertae sedis</taxon>
        <taxon>Myxotrichaceae</taxon>
        <taxon>Oidiodendron</taxon>
    </lineage>
</organism>
<dbReference type="Proteomes" id="UP000054321">
    <property type="component" value="Unassembled WGS sequence"/>
</dbReference>
<dbReference type="PANTHER" id="PTHR48022:SF2">
    <property type="entry name" value="PLASTIDIC GLUCOSE TRANSPORTER 4"/>
    <property type="match status" value="1"/>
</dbReference>
<dbReference type="PROSITE" id="PS50850">
    <property type="entry name" value="MFS"/>
    <property type="match status" value="1"/>
</dbReference>
<dbReference type="InterPro" id="IPR003663">
    <property type="entry name" value="Sugar/inositol_transpt"/>
</dbReference>
<keyword evidence="4 8" id="KW-0812">Transmembrane</keyword>
<evidence type="ECO:0000256" key="6">
    <source>
        <dbReference type="ARBA" id="ARBA00023136"/>
    </source>
</evidence>
<dbReference type="InterPro" id="IPR050360">
    <property type="entry name" value="MFS_Sugar_Transporters"/>
</dbReference>
<feature type="transmembrane region" description="Helical" evidence="8">
    <location>
        <begin position="21"/>
        <end position="44"/>
    </location>
</feature>
<reference evidence="11" key="2">
    <citation type="submission" date="2015-01" db="EMBL/GenBank/DDBJ databases">
        <title>Evolutionary Origins and Diversification of the Mycorrhizal Mutualists.</title>
        <authorList>
            <consortium name="DOE Joint Genome Institute"/>
            <consortium name="Mycorrhizal Genomics Consortium"/>
            <person name="Kohler A."/>
            <person name="Kuo A."/>
            <person name="Nagy L.G."/>
            <person name="Floudas D."/>
            <person name="Copeland A."/>
            <person name="Barry K.W."/>
            <person name="Cichocki N."/>
            <person name="Veneault-Fourrey C."/>
            <person name="LaButti K."/>
            <person name="Lindquist E.A."/>
            <person name="Lipzen A."/>
            <person name="Lundell T."/>
            <person name="Morin E."/>
            <person name="Murat C."/>
            <person name="Riley R."/>
            <person name="Ohm R."/>
            <person name="Sun H."/>
            <person name="Tunlid A."/>
            <person name="Henrissat B."/>
            <person name="Grigoriev I.V."/>
            <person name="Hibbett D.S."/>
            <person name="Martin F."/>
        </authorList>
    </citation>
    <scope>NUCLEOTIDE SEQUENCE [LARGE SCALE GENOMIC DNA]</scope>
    <source>
        <strain evidence="11">Zn</strain>
    </source>
</reference>
<dbReference type="HOGENOM" id="CLU_001265_30_1_1"/>
<comment type="similarity">
    <text evidence="2 7">Belongs to the major facilitator superfamily. Sugar transporter (TC 2.A.1.1) family.</text>
</comment>
<feature type="transmembrane region" description="Helical" evidence="8">
    <location>
        <begin position="315"/>
        <end position="337"/>
    </location>
</feature>
<dbReference type="InParanoid" id="A0A0C3GSK1"/>
<dbReference type="PANTHER" id="PTHR48022">
    <property type="entry name" value="PLASTIDIC GLUCOSE TRANSPORTER 4"/>
    <property type="match status" value="1"/>
</dbReference>
<accession>A0A0C3GSK1</accession>
<dbReference type="SUPFAM" id="SSF103473">
    <property type="entry name" value="MFS general substrate transporter"/>
    <property type="match status" value="1"/>
</dbReference>
<reference evidence="10 11" key="1">
    <citation type="submission" date="2014-04" db="EMBL/GenBank/DDBJ databases">
        <authorList>
            <consortium name="DOE Joint Genome Institute"/>
            <person name="Kuo A."/>
            <person name="Martino E."/>
            <person name="Perotto S."/>
            <person name="Kohler A."/>
            <person name="Nagy L.G."/>
            <person name="Floudas D."/>
            <person name="Copeland A."/>
            <person name="Barry K.W."/>
            <person name="Cichocki N."/>
            <person name="Veneault-Fourrey C."/>
            <person name="LaButti K."/>
            <person name="Lindquist E.A."/>
            <person name="Lipzen A."/>
            <person name="Lundell T."/>
            <person name="Morin E."/>
            <person name="Murat C."/>
            <person name="Sun H."/>
            <person name="Tunlid A."/>
            <person name="Henrissat B."/>
            <person name="Grigoriev I.V."/>
            <person name="Hibbett D.S."/>
            <person name="Martin F."/>
            <person name="Nordberg H.P."/>
            <person name="Cantor M.N."/>
            <person name="Hua S.X."/>
        </authorList>
    </citation>
    <scope>NUCLEOTIDE SEQUENCE [LARGE SCALE GENOMIC DNA]</scope>
    <source>
        <strain evidence="10 11">Zn</strain>
    </source>
</reference>
<feature type="domain" description="Major facilitator superfamily (MFS) profile" evidence="9">
    <location>
        <begin position="26"/>
        <end position="470"/>
    </location>
</feature>
<dbReference type="NCBIfam" id="TIGR00879">
    <property type="entry name" value="SP"/>
    <property type="match status" value="1"/>
</dbReference>
<dbReference type="Pfam" id="PF00083">
    <property type="entry name" value="Sugar_tr"/>
    <property type="match status" value="1"/>
</dbReference>
<evidence type="ECO:0000256" key="4">
    <source>
        <dbReference type="ARBA" id="ARBA00022692"/>
    </source>
</evidence>
<proteinExistence type="inferred from homology"/>
<feature type="transmembrane region" description="Helical" evidence="8">
    <location>
        <begin position="164"/>
        <end position="185"/>
    </location>
</feature>
<feature type="transmembrane region" description="Helical" evidence="8">
    <location>
        <begin position="414"/>
        <end position="435"/>
    </location>
</feature>
<dbReference type="Gene3D" id="1.20.1250.20">
    <property type="entry name" value="MFS general substrate transporter like domains"/>
    <property type="match status" value="1"/>
</dbReference>
<keyword evidence="3 7" id="KW-0813">Transport</keyword>
<dbReference type="GO" id="GO:0016020">
    <property type="term" value="C:membrane"/>
    <property type="evidence" value="ECO:0007669"/>
    <property type="project" value="UniProtKB-SubCell"/>
</dbReference>
<feature type="transmembrane region" description="Helical" evidence="8">
    <location>
        <begin position="344"/>
        <end position="361"/>
    </location>
</feature>
<feature type="transmembrane region" description="Helical" evidence="8">
    <location>
        <begin position="192"/>
        <end position="214"/>
    </location>
</feature>
<gene>
    <name evidence="10" type="ORF">OIDMADRAFT_149719</name>
</gene>
<evidence type="ECO:0000256" key="7">
    <source>
        <dbReference type="RuleBase" id="RU003346"/>
    </source>
</evidence>
<evidence type="ECO:0000256" key="5">
    <source>
        <dbReference type="ARBA" id="ARBA00022989"/>
    </source>
</evidence>
<dbReference type="FunFam" id="1.20.1250.20:FF:000078">
    <property type="entry name" value="MFS maltose transporter, putative"/>
    <property type="match status" value="1"/>
</dbReference>
<keyword evidence="6 8" id="KW-0472">Membrane</keyword>
<keyword evidence="11" id="KW-1185">Reference proteome</keyword>
<protein>
    <recommendedName>
        <fullName evidence="9">Major facilitator superfamily (MFS) profile domain-containing protein</fullName>
    </recommendedName>
</protein>
<evidence type="ECO:0000256" key="1">
    <source>
        <dbReference type="ARBA" id="ARBA00004141"/>
    </source>
</evidence>
<evidence type="ECO:0000256" key="8">
    <source>
        <dbReference type="SAM" id="Phobius"/>
    </source>
</evidence>
<comment type="subcellular location">
    <subcellularLocation>
        <location evidence="1">Membrane</location>
        <topology evidence="1">Multi-pass membrane protein</topology>
    </subcellularLocation>
</comment>
<feature type="transmembrane region" description="Helical" evidence="8">
    <location>
        <begin position="447"/>
        <end position="466"/>
    </location>
</feature>
<dbReference type="AlphaFoldDB" id="A0A0C3GSK1"/>